<dbReference type="OrthoDB" id="5485098at2"/>
<dbReference type="AlphaFoldDB" id="A0A542ZIS0"/>
<reference evidence="4 5" key="1">
    <citation type="submission" date="2019-06" db="EMBL/GenBank/DDBJ databases">
        <title>Sequencing the genomes of 1000 actinobacteria strains.</title>
        <authorList>
            <person name="Klenk H.-P."/>
        </authorList>
    </citation>
    <scope>NUCLEOTIDE SEQUENCE [LARGE SCALE GENOMIC DNA]</scope>
    <source>
        <strain evidence="4 5">DSM 18082</strain>
    </source>
</reference>
<dbReference type="Pfam" id="PF00498">
    <property type="entry name" value="FHA"/>
    <property type="match status" value="1"/>
</dbReference>
<proteinExistence type="predicted"/>
<evidence type="ECO:0000313" key="4">
    <source>
        <dbReference type="EMBL" id="TQL60251.1"/>
    </source>
</evidence>
<dbReference type="CDD" id="cd00060">
    <property type="entry name" value="FHA"/>
    <property type="match status" value="1"/>
</dbReference>
<feature type="domain" description="FHA" evidence="3">
    <location>
        <begin position="350"/>
        <end position="395"/>
    </location>
</feature>
<protein>
    <submittedName>
        <fullName evidence="4">FHA domain-containing protein</fullName>
    </submittedName>
</protein>
<accession>A0A542ZIS0</accession>
<dbReference type="SUPFAM" id="SSF49879">
    <property type="entry name" value="SMAD/FHA domain"/>
    <property type="match status" value="1"/>
</dbReference>
<dbReference type="SMART" id="SM00240">
    <property type="entry name" value="FHA"/>
    <property type="match status" value="1"/>
</dbReference>
<gene>
    <name evidence="4" type="ORF">FB474_1634</name>
</gene>
<evidence type="ECO:0000259" key="3">
    <source>
        <dbReference type="PROSITE" id="PS50006"/>
    </source>
</evidence>
<keyword evidence="1" id="KW-0597">Phosphoprotein</keyword>
<dbReference type="PROSITE" id="PS50006">
    <property type="entry name" value="FHA_DOMAIN"/>
    <property type="match status" value="1"/>
</dbReference>
<feature type="compositionally biased region" description="Basic and acidic residues" evidence="2">
    <location>
        <begin position="198"/>
        <end position="214"/>
    </location>
</feature>
<evidence type="ECO:0000256" key="1">
    <source>
        <dbReference type="ARBA" id="ARBA00022553"/>
    </source>
</evidence>
<dbReference type="InterPro" id="IPR008984">
    <property type="entry name" value="SMAD_FHA_dom_sf"/>
</dbReference>
<name>A0A542ZIS0_9MICO</name>
<keyword evidence="5" id="KW-1185">Reference proteome</keyword>
<dbReference type="RefSeq" id="WP_141788173.1">
    <property type="nucleotide sequence ID" value="NZ_BAAAKX010000021.1"/>
</dbReference>
<evidence type="ECO:0000256" key="2">
    <source>
        <dbReference type="SAM" id="MobiDB-lite"/>
    </source>
</evidence>
<comment type="caution">
    <text evidence="4">The sequence shown here is derived from an EMBL/GenBank/DDBJ whole genome shotgun (WGS) entry which is preliminary data.</text>
</comment>
<dbReference type="InterPro" id="IPR000253">
    <property type="entry name" value="FHA_dom"/>
</dbReference>
<dbReference type="Proteomes" id="UP000319514">
    <property type="component" value="Unassembled WGS sequence"/>
</dbReference>
<feature type="region of interest" description="Disordered" evidence="2">
    <location>
        <begin position="175"/>
        <end position="227"/>
    </location>
</feature>
<sequence>MSGTAPRALGEGSRVVVHPGSGVVHRSGDALLVMPTVDGGQVDVATDLLAACAVESDPTGRRRARRVAALLGAVEDPDAVPAFVLLLDTEAGPVLLASGDTDALVRGEHEQRVSGRDSLAWVEHRVEPGFTAIVLGGAAEPGAVAEAPVLPLDLAGGTVPGAGATVLAPTAGVAAGRPGPVVSREKAAPEEPVTDEPVTDKPVTEKPVTEKPVTEEPITEPVGDGAGRREPVAAQFTVMRPVTRVRNVALGPSATPARAPLPVAGAAADRAEAPTVDRDVVVEGLPCPQGHLNDPRASACSLCGSDLDPEASPVRATRPPLGVLVTDDGSVFLLTSDVVVGREPGGSEEVRSGRAQPLQLRDEGHSVSRVHARVHLDGWDVTVVDTGSANGTYLSRTGSAGPWEPVQEPTPLAAGDRLRLGKRQLMYDRHPAGPGR</sequence>
<dbReference type="Gene3D" id="2.60.200.20">
    <property type="match status" value="1"/>
</dbReference>
<organism evidence="4 5">
    <name type="scientific">Oryzihumus leptocrescens</name>
    <dbReference type="NCBI Taxonomy" id="297536"/>
    <lineage>
        <taxon>Bacteria</taxon>
        <taxon>Bacillati</taxon>
        <taxon>Actinomycetota</taxon>
        <taxon>Actinomycetes</taxon>
        <taxon>Micrococcales</taxon>
        <taxon>Intrasporangiaceae</taxon>
        <taxon>Oryzihumus</taxon>
    </lineage>
</organism>
<evidence type="ECO:0000313" key="5">
    <source>
        <dbReference type="Proteomes" id="UP000319514"/>
    </source>
</evidence>
<dbReference type="EMBL" id="VFOQ01000001">
    <property type="protein sequence ID" value="TQL60251.1"/>
    <property type="molecule type" value="Genomic_DNA"/>
</dbReference>